<evidence type="ECO:0000313" key="5">
    <source>
        <dbReference type="EMBL" id="CAD7200727.1"/>
    </source>
</evidence>
<sequence>MNSKWQLHTFLLLFLVILNLEAARILGIFGHNGKSHFDAFKPLMVALSKRGHDVVVASHFPQKISLTNYTDISLEGSAENNGTKAVTLEIIDKLSQWIISPMLTSFGQKNCEAVFQHPPIQILLKSDEKFDLLISELFNTDCYLGFVHKFKVPHISLSSHVLMPWANGRVGNPDNPGYIPHLFSLEPHKMNLLQRIMNTVSLLYHKLVYSLLASRWNQAIISEWFAGSPALDDIRRNTSLILVNSHFSVNGARPLVPGVVEVGGLHIRQPKKLPEDLDKFISEAKHGVVYFSMGSMIRAETFPEEKRRAFLEAFSELPQRVLWKWEGGELPDQPSNVLTQEWMPQNDILCVTLTIDWTAKYREIAVRITMVASSGKPLYCILPVLTAHTKVLAYMSHCGNLGSLEAASAGVPVVGLPMYGDQFNNARSLEQAGMAVILRYGDVTKSTVLQALRAVLDHPSYQENAKRVSRAFNDRPLSPLDTAVYWTEYVIRHRGAPHMRTAAVDMPWYQYLLLDVIANPARLAGTWNPILASGSREIQWVNKRPGTPTVLA</sequence>
<keyword evidence="4" id="KW-0732">Signal</keyword>
<dbReference type="PANTHER" id="PTHR48043:SF114">
    <property type="entry name" value="IP04436P-RELATED"/>
    <property type="match status" value="1"/>
</dbReference>
<keyword evidence="2" id="KW-0328">Glycosyltransferase</keyword>
<dbReference type="PANTHER" id="PTHR48043">
    <property type="entry name" value="EG:EG0003.4 PROTEIN-RELATED"/>
    <property type="match status" value="1"/>
</dbReference>
<reference evidence="5" key="1">
    <citation type="submission" date="2020-11" db="EMBL/GenBank/DDBJ databases">
        <authorList>
            <person name="Tran Van P."/>
        </authorList>
    </citation>
    <scope>NUCLEOTIDE SEQUENCE</scope>
</reference>
<evidence type="ECO:0000256" key="4">
    <source>
        <dbReference type="SAM" id="SignalP"/>
    </source>
</evidence>
<proteinExistence type="inferred from homology"/>
<gene>
    <name evidence="5" type="ORF">TDIB3V08_LOCUS6939</name>
</gene>
<evidence type="ECO:0000256" key="3">
    <source>
        <dbReference type="ARBA" id="ARBA00022679"/>
    </source>
</evidence>
<dbReference type="CDD" id="cd03784">
    <property type="entry name" value="GT1_Gtf-like"/>
    <property type="match status" value="1"/>
</dbReference>
<feature type="chain" id="PRO_5031108416" evidence="4">
    <location>
        <begin position="23"/>
        <end position="552"/>
    </location>
</feature>
<organism evidence="5">
    <name type="scientific">Timema douglasi</name>
    <name type="common">Walking stick</name>
    <dbReference type="NCBI Taxonomy" id="61478"/>
    <lineage>
        <taxon>Eukaryota</taxon>
        <taxon>Metazoa</taxon>
        <taxon>Ecdysozoa</taxon>
        <taxon>Arthropoda</taxon>
        <taxon>Hexapoda</taxon>
        <taxon>Insecta</taxon>
        <taxon>Pterygota</taxon>
        <taxon>Neoptera</taxon>
        <taxon>Polyneoptera</taxon>
        <taxon>Phasmatodea</taxon>
        <taxon>Timematodea</taxon>
        <taxon>Timematoidea</taxon>
        <taxon>Timematidae</taxon>
        <taxon>Timema</taxon>
    </lineage>
</organism>
<dbReference type="Gene3D" id="3.40.50.2000">
    <property type="entry name" value="Glycogen Phosphorylase B"/>
    <property type="match status" value="1"/>
</dbReference>
<dbReference type="InterPro" id="IPR002213">
    <property type="entry name" value="UDP_glucos_trans"/>
</dbReference>
<evidence type="ECO:0000256" key="2">
    <source>
        <dbReference type="ARBA" id="ARBA00022676"/>
    </source>
</evidence>
<comment type="similarity">
    <text evidence="1">Belongs to the UDP-glycosyltransferase family.</text>
</comment>
<protein>
    <submittedName>
        <fullName evidence="5">Uncharacterized protein</fullName>
    </submittedName>
</protein>
<evidence type="ECO:0000256" key="1">
    <source>
        <dbReference type="ARBA" id="ARBA00009995"/>
    </source>
</evidence>
<dbReference type="InterPro" id="IPR050271">
    <property type="entry name" value="UDP-glycosyltransferase"/>
</dbReference>
<accession>A0A7R8VLY5</accession>
<dbReference type="Pfam" id="PF00201">
    <property type="entry name" value="UDPGT"/>
    <property type="match status" value="2"/>
</dbReference>
<name>A0A7R8VLY5_TIMDO</name>
<dbReference type="GO" id="GO:0008194">
    <property type="term" value="F:UDP-glycosyltransferase activity"/>
    <property type="evidence" value="ECO:0007669"/>
    <property type="project" value="InterPro"/>
</dbReference>
<dbReference type="SUPFAM" id="SSF53756">
    <property type="entry name" value="UDP-Glycosyltransferase/glycogen phosphorylase"/>
    <property type="match status" value="2"/>
</dbReference>
<dbReference type="EMBL" id="OA567719">
    <property type="protein sequence ID" value="CAD7200727.1"/>
    <property type="molecule type" value="Genomic_DNA"/>
</dbReference>
<feature type="signal peptide" evidence="4">
    <location>
        <begin position="1"/>
        <end position="22"/>
    </location>
</feature>
<dbReference type="AlphaFoldDB" id="A0A7R8VLY5"/>
<keyword evidence="3" id="KW-0808">Transferase</keyword>